<dbReference type="SUPFAM" id="SSF52091">
    <property type="entry name" value="SpoIIaa-like"/>
    <property type="match status" value="1"/>
</dbReference>
<dbReference type="Pfam" id="PF13466">
    <property type="entry name" value="STAS_2"/>
    <property type="match status" value="1"/>
</dbReference>
<accession>A0A160P401</accession>
<sequence>MDDSRRLELRLGGPPAPDDVGRLCELLAAAPPTVVVCDVGGLDRAGLAAVDAVARLRLAARRGGHRLLFRGAGPELRGVLGLVGLGDLL</sequence>
<dbReference type="EMBL" id="AP017424">
    <property type="protein sequence ID" value="BAU85636.1"/>
    <property type="molecule type" value="Genomic_DNA"/>
</dbReference>
<dbReference type="InterPro" id="IPR036513">
    <property type="entry name" value="STAS_dom_sf"/>
</dbReference>
<evidence type="ECO:0000313" key="3">
    <source>
        <dbReference type="Proteomes" id="UP000217676"/>
    </source>
</evidence>
<dbReference type="Proteomes" id="UP000217676">
    <property type="component" value="Chromosome"/>
</dbReference>
<dbReference type="KEGG" id="slau:SLA_4752"/>
<name>A0A160P401_STRLU</name>
<feature type="domain" description="MlaB-like STAS" evidence="1">
    <location>
        <begin position="9"/>
        <end position="85"/>
    </location>
</feature>
<organism evidence="2 3">
    <name type="scientific">Streptomyces laurentii</name>
    <dbReference type="NCBI Taxonomy" id="39478"/>
    <lineage>
        <taxon>Bacteria</taxon>
        <taxon>Bacillati</taxon>
        <taxon>Actinomycetota</taxon>
        <taxon>Actinomycetes</taxon>
        <taxon>Kitasatosporales</taxon>
        <taxon>Streptomycetaceae</taxon>
        <taxon>Streptomyces</taxon>
    </lineage>
</organism>
<proteinExistence type="predicted"/>
<evidence type="ECO:0000313" key="2">
    <source>
        <dbReference type="EMBL" id="BAU85636.1"/>
    </source>
</evidence>
<dbReference type="RefSeq" id="WP_359880948.1">
    <property type="nucleotide sequence ID" value="NZ_JBEYHT010000043.1"/>
</dbReference>
<evidence type="ECO:0000259" key="1">
    <source>
        <dbReference type="Pfam" id="PF13466"/>
    </source>
</evidence>
<reference evidence="2 3" key="1">
    <citation type="journal article" date="2016" name="Genome Announc.">
        <title>Complete Genome Sequence of Thiostrepton-Producing Streptomyces laurentii ATCC 31255.</title>
        <authorList>
            <person name="Doi K."/>
            <person name="Fujino Y."/>
            <person name="Nagayoshi Y."/>
            <person name="Ohshima T."/>
            <person name="Ogata S."/>
        </authorList>
    </citation>
    <scope>NUCLEOTIDE SEQUENCE [LARGE SCALE GENOMIC DNA]</scope>
    <source>
        <strain evidence="2 3">ATCC 31255</strain>
    </source>
</reference>
<dbReference type="Gene3D" id="3.30.750.24">
    <property type="entry name" value="STAS domain"/>
    <property type="match status" value="1"/>
</dbReference>
<dbReference type="InterPro" id="IPR058548">
    <property type="entry name" value="MlaB-like_STAS"/>
</dbReference>
<dbReference type="AlphaFoldDB" id="A0A160P401"/>
<protein>
    <recommendedName>
        <fullName evidence="1">MlaB-like STAS domain-containing protein</fullName>
    </recommendedName>
</protein>
<gene>
    <name evidence="2" type="ORF">SLA_4752</name>
</gene>
<keyword evidence="3" id="KW-1185">Reference proteome</keyword>